<feature type="domain" description="AMP-dependent synthetase/ligase" evidence="1">
    <location>
        <begin position="149"/>
        <end position="361"/>
    </location>
</feature>
<evidence type="ECO:0000259" key="2">
    <source>
        <dbReference type="Pfam" id="PF13193"/>
    </source>
</evidence>
<feature type="domain" description="AMP-binding enzyme C-terminal" evidence="2">
    <location>
        <begin position="410"/>
        <end position="487"/>
    </location>
</feature>
<dbReference type="Pfam" id="PF00501">
    <property type="entry name" value="AMP-binding"/>
    <property type="match status" value="2"/>
</dbReference>
<organism evidence="3 4">
    <name type="scientific">Blastococcus goldschmidtiae</name>
    <dbReference type="NCBI Taxonomy" id="3075546"/>
    <lineage>
        <taxon>Bacteria</taxon>
        <taxon>Bacillati</taxon>
        <taxon>Actinomycetota</taxon>
        <taxon>Actinomycetes</taxon>
        <taxon>Geodermatophilales</taxon>
        <taxon>Geodermatophilaceae</taxon>
        <taxon>Blastococcus</taxon>
    </lineage>
</organism>
<dbReference type="InterPro" id="IPR000873">
    <property type="entry name" value="AMP-dep_synth/lig_dom"/>
</dbReference>
<dbReference type="Proteomes" id="UP001183222">
    <property type="component" value="Unassembled WGS sequence"/>
</dbReference>
<feature type="domain" description="AMP-dependent synthetase/ligase" evidence="1">
    <location>
        <begin position="36"/>
        <end position="132"/>
    </location>
</feature>
<dbReference type="PANTHER" id="PTHR43767:SF1">
    <property type="entry name" value="NONRIBOSOMAL PEPTIDE SYNTHASE PES1 (EUROFUNG)-RELATED"/>
    <property type="match status" value="1"/>
</dbReference>
<dbReference type="Pfam" id="PF13193">
    <property type="entry name" value="AMP-binding_C"/>
    <property type="match status" value="1"/>
</dbReference>
<evidence type="ECO:0000313" key="4">
    <source>
        <dbReference type="Proteomes" id="UP001183222"/>
    </source>
</evidence>
<dbReference type="PROSITE" id="PS00455">
    <property type="entry name" value="AMP_BINDING"/>
    <property type="match status" value="1"/>
</dbReference>
<dbReference type="InterPro" id="IPR020845">
    <property type="entry name" value="AMP-binding_CS"/>
</dbReference>
<dbReference type="EMBL" id="JAVREI010000007">
    <property type="protein sequence ID" value="MDT0276624.1"/>
    <property type="molecule type" value="Genomic_DNA"/>
</dbReference>
<sequence>MVAVGQYPFDTSGIDVGADGIRRYAGVGGTVVDMLRRTVERHGERTAVVELGGPSITFAQLWERALRVAGGLRDAGVRPGDRVAIRLGNSVDWALAFWGGHLAGAIVVPMNTRLAEPEVEYILGDSGAAHVVLPGVPLPDGEPGEIPVRAHGDVAALFYTSGTTGRPKGAMVTHENFLSTVESVVRCRTLERGPEHVGLISVPLFHVTGCCSQFMTQMGLGGQSVVMPQFQPAAFLAAIQEHRVTLVTAVPTIFELALRHPDFATTDVSSIRTLSYGGSPIAPELVHRLLDAFPHARVGNGFGLSETTAIATFLPHEYALDHADSVGFPTPVDEVRLDRPDPVSGVGELLVRGPNVVAGYWGDPARTAETFVDGWLHTGDVAMITDGMVRIVDRAKDMINRGGENVYSVEVENALAEHPDVIEVAVVGVADPVMGEKVGAVVLPRDGAGDDLVPSLIAFARERLADYKVPQFVRVLGEPLPRNAGGKVLKTTLRGSEGWVEIPRR</sequence>
<evidence type="ECO:0000313" key="3">
    <source>
        <dbReference type="EMBL" id="MDT0276624.1"/>
    </source>
</evidence>
<reference evidence="4" key="1">
    <citation type="submission" date="2023-07" db="EMBL/GenBank/DDBJ databases">
        <title>30 novel species of actinomycetes from the DSMZ collection.</title>
        <authorList>
            <person name="Nouioui I."/>
        </authorList>
    </citation>
    <scope>NUCLEOTIDE SEQUENCE [LARGE SCALE GENOMIC DNA]</scope>
    <source>
        <strain evidence="4">DSM 46792</strain>
    </source>
</reference>
<dbReference type="RefSeq" id="WP_311345441.1">
    <property type="nucleotide sequence ID" value="NZ_JAVREI010000007.1"/>
</dbReference>
<accession>A0ABU2K8V1</accession>
<dbReference type="InterPro" id="IPR025110">
    <property type="entry name" value="AMP-bd_C"/>
</dbReference>
<keyword evidence="4" id="KW-1185">Reference proteome</keyword>
<comment type="caution">
    <text evidence="3">The sequence shown here is derived from an EMBL/GenBank/DDBJ whole genome shotgun (WGS) entry which is preliminary data.</text>
</comment>
<dbReference type="InterPro" id="IPR045851">
    <property type="entry name" value="AMP-bd_C_sf"/>
</dbReference>
<evidence type="ECO:0000259" key="1">
    <source>
        <dbReference type="Pfam" id="PF00501"/>
    </source>
</evidence>
<dbReference type="Gene3D" id="3.40.50.980">
    <property type="match status" value="3"/>
</dbReference>
<dbReference type="Gene3D" id="2.30.38.10">
    <property type="entry name" value="Luciferase, Domain 3"/>
    <property type="match status" value="1"/>
</dbReference>
<dbReference type="Gene3D" id="3.30.300.30">
    <property type="match status" value="1"/>
</dbReference>
<dbReference type="SUPFAM" id="SSF56801">
    <property type="entry name" value="Acetyl-CoA synthetase-like"/>
    <property type="match status" value="1"/>
</dbReference>
<dbReference type="InterPro" id="IPR050237">
    <property type="entry name" value="ATP-dep_AMP-bd_enzyme"/>
</dbReference>
<gene>
    <name evidence="3" type="ORF">RM425_12005</name>
</gene>
<protein>
    <submittedName>
        <fullName evidence="3">AMP-binding protein</fullName>
    </submittedName>
</protein>
<dbReference type="PANTHER" id="PTHR43767">
    <property type="entry name" value="LONG-CHAIN-FATTY-ACID--COA LIGASE"/>
    <property type="match status" value="1"/>
</dbReference>
<name>A0ABU2K8V1_9ACTN</name>
<proteinExistence type="predicted"/>